<reference evidence="2" key="1">
    <citation type="submission" date="2022-10" db="EMBL/GenBank/DDBJ databases">
        <title>Culturing micro-colonial fungi from biological soil crusts in the Mojave desert and describing Neophaeococcomyces mojavensis, and introducing the new genera and species Taxawa tesnikishii.</title>
        <authorList>
            <person name="Kurbessoian T."/>
            <person name="Stajich J.E."/>
        </authorList>
    </citation>
    <scope>NUCLEOTIDE SEQUENCE</scope>
    <source>
        <strain evidence="2">TK_41</strain>
    </source>
</reference>
<organism evidence="2 3">
    <name type="scientific">Cladophialophora chaetospira</name>
    <dbReference type="NCBI Taxonomy" id="386627"/>
    <lineage>
        <taxon>Eukaryota</taxon>
        <taxon>Fungi</taxon>
        <taxon>Dikarya</taxon>
        <taxon>Ascomycota</taxon>
        <taxon>Pezizomycotina</taxon>
        <taxon>Eurotiomycetes</taxon>
        <taxon>Chaetothyriomycetidae</taxon>
        <taxon>Chaetothyriales</taxon>
        <taxon>Herpotrichiellaceae</taxon>
        <taxon>Cladophialophora</taxon>
    </lineage>
</organism>
<gene>
    <name evidence="2" type="ORF">H2200_009435</name>
</gene>
<evidence type="ECO:0000313" key="2">
    <source>
        <dbReference type="EMBL" id="KAJ9606474.1"/>
    </source>
</evidence>
<name>A0AA39CFL4_9EURO</name>
<feature type="compositionally biased region" description="Acidic residues" evidence="1">
    <location>
        <begin position="47"/>
        <end position="58"/>
    </location>
</feature>
<evidence type="ECO:0000256" key="1">
    <source>
        <dbReference type="SAM" id="MobiDB-lite"/>
    </source>
</evidence>
<evidence type="ECO:0008006" key="4">
    <source>
        <dbReference type="Google" id="ProtNLM"/>
    </source>
</evidence>
<accession>A0AA39CFL4</accession>
<sequence length="368" mass="41501">MVKFFKANLPAYRSGITGLTDIAPDEAVDLVRHINGNINITERRQEEEEEDEENDDGFEWPTVPSRPSTLLRSQRLIVSQKDLEVSAQAWTTAKAQVVTKDGEFVAQYRHDMDLSHDQDPSIIDMCIPDSIADDEGDCTVLCINAQVLARFSPWLVGYIVNKHGLEAVDNGYIILPTMTERVLTATIEYLQGEPLHIKLPTPPLSYAQKTRLLDFSHLAHLFAIDELMSAAMHALCTAYHRVPMDWVYDERMKALLEETTFEGNPARRYIESTSKNPAIIASVDKNGLPSNPDIIDDICNIDYVQWKKIWCGDEKKMPRMPMSEDWVAKRKSEKEKKEAAVAQALETVREYFGSGFTTQAPPAGPNSD</sequence>
<dbReference type="EMBL" id="JAPDRK010000014">
    <property type="protein sequence ID" value="KAJ9606474.1"/>
    <property type="molecule type" value="Genomic_DNA"/>
</dbReference>
<dbReference type="Proteomes" id="UP001172673">
    <property type="component" value="Unassembled WGS sequence"/>
</dbReference>
<keyword evidence="3" id="KW-1185">Reference proteome</keyword>
<protein>
    <recommendedName>
        <fullName evidence="4">BTB domain-containing protein</fullName>
    </recommendedName>
</protein>
<proteinExistence type="predicted"/>
<evidence type="ECO:0000313" key="3">
    <source>
        <dbReference type="Proteomes" id="UP001172673"/>
    </source>
</evidence>
<dbReference type="AlphaFoldDB" id="A0AA39CFL4"/>
<feature type="region of interest" description="Disordered" evidence="1">
    <location>
        <begin position="41"/>
        <end position="64"/>
    </location>
</feature>
<comment type="caution">
    <text evidence="2">The sequence shown here is derived from an EMBL/GenBank/DDBJ whole genome shotgun (WGS) entry which is preliminary data.</text>
</comment>